<feature type="region of interest" description="Disordered" evidence="1">
    <location>
        <begin position="1"/>
        <end position="83"/>
    </location>
</feature>
<name>A0A0A9CIF2_ARUDO</name>
<evidence type="ECO:0000256" key="1">
    <source>
        <dbReference type="SAM" id="MobiDB-lite"/>
    </source>
</evidence>
<evidence type="ECO:0000313" key="2">
    <source>
        <dbReference type="EMBL" id="JAD74233.1"/>
    </source>
</evidence>
<accession>A0A0A9CIF2</accession>
<reference evidence="2" key="1">
    <citation type="submission" date="2014-09" db="EMBL/GenBank/DDBJ databases">
        <authorList>
            <person name="Magalhaes I.L.F."/>
            <person name="Oliveira U."/>
            <person name="Santos F.R."/>
            <person name="Vidigal T.H.D.A."/>
            <person name="Brescovit A.D."/>
            <person name="Santos A.J."/>
        </authorList>
    </citation>
    <scope>NUCLEOTIDE SEQUENCE</scope>
    <source>
        <tissue evidence="2">Shoot tissue taken approximately 20 cm above the soil surface</tissue>
    </source>
</reference>
<feature type="compositionally biased region" description="Polar residues" evidence="1">
    <location>
        <begin position="61"/>
        <end position="76"/>
    </location>
</feature>
<dbReference type="EMBL" id="GBRH01223662">
    <property type="protein sequence ID" value="JAD74233.1"/>
    <property type="molecule type" value="Transcribed_RNA"/>
</dbReference>
<organism evidence="2">
    <name type="scientific">Arundo donax</name>
    <name type="common">Giant reed</name>
    <name type="synonym">Donax arundinaceus</name>
    <dbReference type="NCBI Taxonomy" id="35708"/>
    <lineage>
        <taxon>Eukaryota</taxon>
        <taxon>Viridiplantae</taxon>
        <taxon>Streptophyta</taxon>
        <taxon>Embryophyta</taxon>
        <taxon>Tracheophyta</taxon>
        <taxon>Spermatophyta</taxon>
        <taxon>Magnoliopsida</taxon>
        <taxon>Liliopsida</taxon>
        <taxon>Poales</taxon>
        <taxon>Poaceae</taxon>
        <taxon>PACMAD clade</taxon>
        <taxon>Arundinoideae</taxon>
        <taxon>Arundineae</taxon>
        <taxon>Arundo</taxon>
    </lineage>
</organism>
<sequence>MVPSAATSTPSVSANLTPSAASVSSSTVLSGLTFSKPMSASATTRPPSAASATPSGRPPVRTQSSTSPPGTLTRLTHPSAHPV</sequence>
<proteinExistence type="predicted"/>
<dbReference type="AlphaFoldDB" id="A0A0A9CIF2"/>
<feature type="compositionally biased region" description="Low complexity" evidence="1">
    <location>
        <begin position="1"/>
        <end position="59"/>
    </location>
</feature>
<protein>
    <submittedName>
        <fullName evidence="2">Uncharacterized protein</fullName>
    </submittedName>
</protein>
<reference evidence="2" key="2">
    <citation type="journal article" date="2015" name="Data Brief">
        <title>Shoot transcriptome of the giant reed, Arundo donax.</title>
        <authorList>
            <person name="Barrero R.A."/>
            <person name="Guerrero F.D."/>
            <person name="Moolhuijzen P."/>
            <person name="Goolsby J.A."/>
            <person name="Tidwell J."/>
            <person name="Bellgard S.E."/>
            <person name="Bellgard M.I."/>
        </authorList>
    </citation>
    <scope>NUCLEOTIDE SEQUENCE</scope>
    <source>
        <tissue evidence="2">Shoot tissue taken approximately 20 cm above the soil surface</tissue>
    </source>
</reference>